<reference evidence="2" key="2">
    <citation type="submission" date="2024-10" db="UniProtKB">
        <authorList>
            <consortium name="EnsemblProtists"/>
        </authorList>
    </citation>
    <scope>IDENTIFICATION</scope>
</reference>
<organism evidence="2 3">
    <name type="scientific">Emiliania huxleyi (strain CCMP1516)</name>
    <dbReference type="NCBI Taxonomy" id="280463"/>
    <lineage>
        <taxon>Eukaryota</taxon>
        <taxon>Haptista</taxon>
        <taxon>Haptophyta</taxon>
        <taxon>Prymnesiophyceae</taxon>
        <taxon>Isochrysidales</taxon>
        <taxon>Noelaerhabdaceae</taxon>
        <taxon>Emiliania</taxon>
    </lineage>
</organism>
<dbReference type="EnsemblProtists" id="EOD25008">
    <property type="protein sequence ID" value="EOD25008"/>
    <property type="gene ID" value="EMIHUDRAFT_237951"/>
</dbReference>
<evidence type="ECO:0000313" key="3">
    <source>
        <dbReference type="Proteomes" id="UP000013827"/>
    </source>
</evidence>
<dbReference type="RefSeq" id="XP_005777437.1">
    <property type="nucleotide sequence ID" value="XM_005777380.1"/>
</dbReference>
<feature type="compositionally biased region" description="Low complexity" evidence="1">
    <location>
        <begin position="14"/>
        <end position="36"/>
    </location>
</feature>
<dbReference type="Proteomes" id="UP000013827">
    <property type="component" value="Unassembled WGS sequence"/>
</dbReference>
<reference evidence="3" key="1">
    <citation type="journal article" date="2013" name="Nature">
        <title>Pan genome of the phytoplankton Emiliania underpins its global distribution.</title>
        <authorList>
            <person name="Read B.A."/>
            <person name="Kegel J."/>
            <person name="Klute M.J."/>
            <person name="Kuo A."/>
            <person name="Lefebvre S.C."/>
            <person name="Maumus F."/>
            <person name="Mayer C."/>
            <person name="Miller J."/>
            <person name="Monier A."/>
            <person name="Salamov A."/>
            <person name="Young J."/>
            <person name="Aguilar M."/>
            <person name="Claverie J.M."/>
            <person name="Frickenhaus S."/>
            <person name="Gonzalez K."/>
            <person name="Herman E.K."/>
            <person name="Lin Y.C."/>
            <person name="Napier J."/>
            <person name="Ogata H."/>
            <person name="Sarno A.F."/>
            <person name="Shmutz J."/>
            <person name="Schroeder D."/>
            <person name="de Vargas C."/>
            <person name="Verret F."/>
            <person name="von Dassow P."/>
            <person name="Valentin K."/>
            <person name="Van de Peer Y."/>
            <person name="Wheeler G."/>
            <person name="Dacks J.B."/>
            <person name="Delwiche C.F."/>
            <person name="Dyhrman S.T."/>
            <person name="Glockner G."/>
            <person name="John U."/>
            <person name="Richards T."/>
            <person name="Worden A.Z."/>
            <person name="Zhang X."/>
            <person name="Grigoriev I.V."/>
            <person name="Allen A.E."/>
            <person name="Bidle K."/>
            <person name="Borodovsky M."/>
            <person name="Bowler C."/>
            <person name="Brownlee C."/>
            <person name="Cock J.M."/>
            <person name="Elias M."/>
            <person name="Gladyshev V.N."/>
            <person name="Groth M."/>
            <person name="Guda C."/>
            <person name="Hadaegh A."/>
            <person name="Iglesias-Rodriguez M.D."/>
            <person name="Jenkins J."/>
            <person name="Jones B.M."/>
            <person name="Lawson T."/>
            <person name="Leese F."/>
            <person name="Lindquist E."/>
            <person name="Lobanov A."/>
            <person name="Lomsadze A."/>
            <person name="Malik S.B."/>
            <person name="Marsh M.E."/>
            <person name="Mackinder L."/>
            <person name="Mock T."/>
            <person name="Mueller-Roeber B."/>
            <person name="Pagarete A."/>
            <person name="Parker M."/>
            <person name="Probert I."/>
            <person name="Quesneville H."/>
            <person name="Raines C."/>
            <person name="Rensing S.A."/>
            <person name="Riano-Pachon D.M."/>
            <person name="Richier S."/>
            <person name="Rokitta S."/>
            <person name="Shiraiwa Y."/>
            <person name="Soanes D.M."/>
            <person name="van der Giezen M."/>
            <person name="Wahlund T.M."/>
            <person name="Williams B."/>
            <person name="Wilson W."/>
            <person name="Wolfe G."/>
            <person name="Wurch L.L."/>
        </authorList>
    </citation>
    <scope>NUCLEOTIDE SEQUENCE</scope>
</reference>
<dbReference type="PaxDb" id="2903-EOD25008"/>
<sequence>MGCGFRYNGEEELATSSFSSPSASKKFKASATPPASTGVSMSAQGASLQFATPMHKALNGAPSSASWAPGKNYKLGQQPPDMTQLMMAAAAQEALDNGASDDEAVEAAKNAVLLGSNPRAMHLTSMDTGGMSAEEIAMLYKPPARGLFSSLPNPFTSLF</sequence>
<dbReference type="AlphaFoldDB" id="A0A0D3JNC3"/>
<protein>
    <submittedName>
        <fullName evidence="2">Uncharacterized protein</fullName>
    </submittedName>
</protein>
<name>A0A0D3JNC3_EMIH1</name>
<feature type="region of interest" description="Disordered" evidence="1">
    <location>
        <begin position="1"/>
        <end position="40"/>
    </location>
</feature>
<evidence type="ECO:0000313" key="2">
    <source>
        <dbReference type="EnsemblProtists" id="EOD25008"/>
    </source>
</evidence>
<proteinExistence type="predicted"/>
<dbReference type="GeneID" id="17270552"/>
<feature type="region of interest" description="Disordered" evidence="1">
    <location>
        <begin position="57"/>
        <end position="79"/>
    </location>
</feature>
<dbReference type="HOGENOM" id="CLU_1663970_0_0_1"/>
<keyword evidence="3" id="KW-1185">Reference proteome</keyword>
<accession>A0A0D3JNC3</accession>
<dbReference type="KEGG" id="ehx:EMIHUDRAFT_237951"/>
<evidence type="ECO:0000256" key="1">
    <source>
        <dbReference type="SAM" id="MobiDB-lite"/>
    </source>
</evidence>